<dbReference type="AlphaFoldDB" id="D0NVW9"/>
<accession>D0NVW9</accession>
<dbReference type="RefSeq" id="XP_002896865.1">
    <property type="nucleotide sequence ID" value="XM_002896819.1"/>
</dbReference>
<dbReference type="KEGG" id="pif:PITG_17366"/>
<dbReference type="HOGENOM" id="CLU_2627275_0_0_1"/>
<dbReference type="VEuPathDB" id="FungiDB:PITG_17366"/>
<dbReference type="OMA" id="IRISGTC"/>
<dbReference type="GeneID" id="9464770"/>
<evidence type="ECO:0000313" key="2">
    <source>
        <dbReference type="Proteomes" id="UP000006643"/>
    </source>
</evidence>
<evidence type="ECO:0000313" key="1">
    <source>
        <dbReference type="EMBL" id="EEY66800.1"/>
    </source>
</evidence>
<dbReference type="EMBL" id="DS028170">
    <property type="protein sequence ID" value="EEY66800.1"/>
    <property type="molecule type" value="Genomic_DNA"/>
</dbReference>
<protein>
    <submittedName>
        <fullName evidence="1">Uncharacterized protein</fullName>
    </submittedName>
</protein>
<dbReference type="Proteomes" id="UP000006643">
    <property type="component" value="Unassembled WGS sequence"/>
</dbReference>
<dbReference type="InParanoid" id="D0NVW9"/>
<name>D0NVW9_PHYIT</name>
<organism evidence="1 2">
    <name type="scientific">Phytophthora infestans (strain T30-4)</name>
    <name type="common">Potato late blight agent</name>
    <dbReference type="NCBI Taxonomy" id="403677"/>
    <lineage>
        <taxon>Eukaryota</taxon>
        <taxon>Sar</taxon>
        <taxon>Stramenopiles</taxon>
        <taxon>Oomycota</taxon>
        <taxon>Peronosporomycetes</taxon>
        <taxon>Peronosporales</taxon>
        <taxon>Peronosporaceae</taxon>
        <taxon>Phytophthora</taxon>
    </lineage>
</organism>
<sequence length="78" mass="9406">MVRTLTQKKRRIRISGTCKPPKKFKRVAISYAYKFRLWSEPNWELLRRLLEEVPVVRHAVDTRHDIENFVAPEEELDN</sequence>
<proteinExistence type="predicted"/>
<keyword evidence="2" id="KW-1185">Reference proteome</keyword>
<reference evidence="2" key="1">
    <citation type="journal article" date="2009" name="Nature">
        <title>Genome sequence and analysis of the Irish potato famine pathogen Phytophthora infestans.</title>
        <authorList>
            <consortium name="The Broad Institute Genome Sequencing Platform"/>
            <person name="Haas B.J."/>
            <person name="Kamoun S."/>
            <person name="Zody M.C."/>
            <person name="Jiang R.H."/>
            <person name="Handsaker R.E."/>
            <person name="Cano L.M."/>
            <person name="Grabherr M."/>
            <person name="Kodira C.D."/>
            <person name="Raffaele S."/>
            <person name="Torto-Alalibo T."/>
            <person name="Bozkurt T.O."/>
            <person name="Ah-Fong A.M."/>
            <person name="Alvarado L."/>
            <person name="Anderson V.L."/>
            <person name="Armstrong M.R."/>
            <person name="Avrova A."/>
            <person name="Baxter L."/>
            <person name="Beynon J."/>
            <person name="Boevink P.C."/>
            <person name="Bollmann S.R."/>
            <person name="Bos J.I."/>
            <person name="Bulone V."/>
            <person name="Cai G."/>
            <person name="Cakir C."/>
            <person name="Carrington J.C."/>
            <person name="Chawner M."/>
            <person name="Conti L."/>
            <person name="Costanzo S."/>
            <person name="Ewan R."/>
            <person name="Fahlgren N."/>
            <person name="Fischbach M.A."/>
            <person name="Fugelstad J."/>
            <person name="Gilroy E.M."/>
            <person name="Gnerre S."/>
            <person name="Green P.J."/>
            <person name="Grenville-Briggs L.J."/>
            <person name="Griffith J."/>
            <person name="Grunwald N.J."/>
            <person name="Horn K."/>
            <person name="Horner N.R."/>
            <person name="Hu C.H."/>
            <person name="Huitema E."/>
            <person name="Jeong D.H."/>
            <person name="Jones A.M."/>
            <person name="Jones J.D."/>
            <person name="Jones R.W."/>
            <person name="Karlsson E.K."/>
            <person name="Kunjeti S.G."/>
            <person name="Lamour K."/>
            <person name="Liu Z."/>
            <person name="Ma L."/>
            <person name="Maclean D."/>
            <person name="Chibucos M.C."/>
            <person name="McDonald H."/>
            <person name="McWalters J."/>
            <person name="Meijer H.J."/>
            <person name="Morgan W."/>
            <person name="Morris P.F."/>
            <person name="Munro C.A."/>
            <person name="O'Neill K."/>
            <person name="Ospina-Giraldo M."/>
            <person name="Pinzon A."/>
            <person name="Pritchard L."/>
            <person name="Ramsahoye B."/>
            <person name="Ren Q."/>
            <person name="Restrepo S."/>
            <person name="Roy S."/>
            <person name="Sadanandom A."/>
            <person name="Savidor A."/>
            <person name="Schornack S."/>
            <person name="Schwartz D.C."/>
            <person name="Schumann U.D."/>
            <person name="Schwessinger B."/>
            <person name="Seyer L."/>
            <person name="Sharpe T."/>
            <person name="Silvar C."/>
            <person name="Song J."/>
            <person name="Studholme D.J."/>
            <person name="Sykes S."/>
            <person name="Thines M."/>
            <person name="van de Vondervoort P.J."/>
            <person name="Phuntumart V."/>
            <person name="Wawra S."/>
            <person name="Weide R."/>
            <person name="Win J."/>
            <person name="Young C."/>
            <person name="Zhou S."/>
            <person name="Fry W."/>
            <person name="Meyers B.C."/>
            <person name="van West P."/>
            <person name="Ristaino J."/>
            <person name="Govers F."/>
            <person name="Birch P.R."/>
            <person name="Whisson S.C."/>
            <person name="Judelson H.S."/>
            <person name="Nusbaum C."/>
        </authorList>
    </citation>
    <scope>NUCLEOTIDE SEQUENCE [LARGE SCALE GENOMIC DNA]</scope>
    <source>
        <strain evidence="2">T30-4</strain>
    </source>
</reference>
<gene>
    <name evidence="1" type="ORF">PITG_17366</name>
</gene>